<evidence type="ECO:0000259" key="3">
    <source>
        <dbReference type="PROSITE" id="PS50075"/>
    </source>
</evidence>
<dbReference type="InterPro" id="IPR010080">
    <property type="entry name" value="Thioester_reductase-like_dom"/>
</dbReference>
<dbReference type="Pfam" id="PF13193">
    <property type="entry name" value="AMP-binding_C"/>
    <property type="match status" value="1"/>
</dbReference>
<dbReference type="Pfam" id="PF00501">
    <property type="entry name" value="AMP-binding"/>
    <property type="match status" value="1"/>
</dbReference>
<sequence>MNHKYACLHELFGQQALKTPDAIAVSDMNQSLTYKSLDRQTDYLAIYLQNQGVTTDSTVAIFMDKSVEYVIALIAILKAGGAYLPLDMAYPNRLIEHIVNETRAVVILTQPHHEKRLQNIGIRNFFTIGPDFSETNMDEIYTFPDMTLDHPAYIVYSSGTTGEPKGIVAPHRGAVISYYWRFAYKDYYPGERVACNIFFVWECLRPLIRGGACFVIPDTIIYDPEPLLAYLASNQITEMLFTPSLFETILLLSTPEQLQEKFSTLNTIWLNGEVVTGKLLQMALKNMPENIALYNLYSISETHDISIENMRQTSLPSSNICLAGQPMSDAKIKIMGPHNNELQPGVRGELYVGGNCLALCYLNKPHLTQERFITIENERYFKTGDLAILHENNTLEICGRCDFMVKIRGYSVHIGMIEDALLSYAHVKACAVIAEGDEGEDKRLIAYLVPDDTFCWKIDPETATCPDLTKHLKPHLAHFMIPGAYVLLDRIPINPVSGKVDTRALKSPKQIQSISPDHIALKNPKDPDEQHAVMRKLWEAVLKLSSGTITNQDNFFEYGGHSLLAVQLIPMIKRIYNTQILVKDIYEHPTILQLIDFINKGPDKMSKPVSIQSDVYLDLSIQATQMDSIKPIYQAKKVFVTGTTGYLGVFLLEELLRKFPEIKVYCLTRTRQKDTQLAMQRIRSNLEAYHLYTPEMEDRIVPIVGDLTLPNLGLSKVDFSVLADEIDSIFHCGSLVNYVYSYKVMKPSIVNGTHEILRLASMHRAKPLHYISTNGIFIGKHENCCENRQIDIYADQLIGGYERAKWVAEKMVWMAIDRGLPVCIYRPGNIGHHRKTGAYNANDFQTMLLNTCMHIQSVPSAVSWGFEMTPVDFLVNSLVRFAENDHLLGKVFNIVENNPFPVQTVFDLMLSHKMVSRALPLKEWRNLLQTSFSDASASKLHVFSQAFQDLEYYLIDDNNYHTNQFEQALTASGITRYKMDTHYFEVLLKRLSNPV</sequence>
<reference evidence="5" key="1">
    <citation type="submission" date="2012-11" db="EMBL/GenBank/DDBJ databases">
        <authorList>
            <person name="Lucero-Rivera Y.E."/>
            <person name="Tovar-Ramirez D."/>
        </authorList>
    </citation>
    <scope>NUCLEOTIDE SEQUENCE [LARGE SCALE GENOMIC DNA]</scope>
    <source>
        <strain evidence="5">Araruama</strain>
    </source>
</reference>
<organism evidence="4 5">
    <name type="scientific">Candidatus Magnetoglobus multicellularis str. Araruama</name>
    <dbReference type="NCBI Taxonomy" id="890399"/>
    <lineage>
        <taxon>Bacteria</taxon>
        <taxon>Pseudomonadati</taxon>
        <taxon>Thermodesulfobacteriota</taxon>
        <taxon>Desulfobacteria</taxon>
        <taxon>Desulfobacterales</taxon>
        <taxon>Desulfobacteraceae</taxon>
        <taxon>Candidatus Magnetoglobus</taxon>
    </lineage>
</organism>
<dbReference type="EMBL" id="ATBP01000001">
    <property type="protein sequence ID" value="ETR74697.1"/>
    <property type="molecule type" value="Genomic_DNA"/>
</dbReference>
<name>A0A1V1PIJ7_9BACT</name>
<comment type="caution">
    <text evidence="4">The sequence shown here is derived from an EMBL/GenBank/DDBJ whole genome shotgun (WGS) entry which is preliminary data.</text>
</comment>
<dbReference type="InterPro" id="IPR042099">
    <property type="entry name" value="ANL_N_sf"/>
</dbReference>
<dbReference type="InterPro" id="IPR000873">
    <property type="entry name" value="AMP-dep_synth/lig_dom"/>
</dbReference>
<dbReference type="InterPro" id="IPR036291">
    <property type="entry name" value="NAD(P)-bd_dom_sf"/>
</dbReference>
<dbReference type="InterPro" id="IPR013120">
    <property type="entry name" value="FAR_NAD-bd"/>
</dbReference>
<feature type="domain" description="Carrier" evidence="3">
    <location>
        <begin position="525"/>
        <end position="602"/>
    </location>
</feature>
<dbReference type="NCBIfam" id="TIGR01746">
    <property type="entry name" value="Thioester-redct"/>
    <property type="match status" value="1"/>
</dbReference>
<dbReference type="CDD" id="cd05930">
    <property type="entry name" value="A_NRPS"/>
    <property type="match status" value="1"/>
</dbReference>
<dbReference type="PANTHER" id="PTHR44845">
    <property type="entry name" value="CARRIER DOMAIN-CONTAINING PROTEIN"/>
    <property type="match status" value="1"/>
</dbReference>
<evidence type="ECO:0000313" key="4">
    <source>
        <dbReference type="EMBL" id="ETR74697.1"/>
    </source>
</evidence>
<dbReference type="Gene3D" id="3.30.300.30">
    <property type="match status" value="1"/>
</dbReference>
<gene>
    <name evidence="4" type="ORF">OMM_00028</name>
</gene>
<dbReference type="InterPro" id="IPR036736">
    <property type="entry name" value="ACP-like_sf"/>
</dbReference>
<accession>A0A1V1PIJ7</accession>
<dbReference type="Gene3D" id="3.40.50.720">
    <property type="entry name" value="NAD(P)-binding Rossmann-like Domain"/>
    <property type="match status" value="1"/>
</dbReference>
<dbReference type="InterPro" id="IPR025110">
    <property type="entry name" value="AMP-bd_C"/>
</dbReference>
<dbReference type="InterPro" id="IPR020806">
    <property type="entry name" value="PKS_PP-bd"/>
</dbReference>
<dbReference type="PANTHER" id="PTHR44845:SF6">
    <property type="entry name" value="BETA-ALANINE-ACTIVATING ENZYME"/>
    <property type="match status" value="1"/>
</dbReference>
<dbReference type="Proteomes" id="UP000189670">
    <property type="component" value="Unassembled WGS sequence"/>
</dbReference>
<evidence type="ECO:0000313" key="5">
    <source>
        <dbReference type="Proteomes" id="UP000189670"/>
    </source>
</evidence>
<dbReference type="Gene3D" id="3.40.50.12780">
    <property type="entry name" value="N-terminal domain of ligase-like"/>
    <property type="match status" value="1"/>
</dbReference>
<protein>
    <submittedName>
        <fullName evidence="4">Amino acid adenylation domain containing protein</fullName>
    </submittedName>
</protein>
<dbReference type="SUPFAM" id="SSF51735">
    <property type="entry name" value="NAD(P)-binding Rossmann-fold domains"/>
    <property type="match status" value="1"/>
</dbReference>
<dbReference type="SMART" id="SM01294">
    <property type="entry name" value="PKS_PP_betabranch"/>
    <property type="match status" value="1"/>
</dbReference>
<keyword evidence="2" id="KW-0597">Phosphoprotein</keyword>
<dbReference type="SMART" id="SM00823">
    <property type="entry name" value="PKS_PP"/>
    <property type="match status" value="1"/>
</dbReference>
<dbReference type="InterPro" id="IPR045851">
    <property type="entry name" value="AMP-bd_C_sf"/>
</dbReference>
<dbReference type="InterPro" id="IPR009081">
    <property type="entry name" value="PP-bd_ACP"/>
</dbReference>
<dbReference type="AlphaFoldDB" id="A0A1V1PIJ7"/>
<dbReference type="SUPFAM" id="SSF56801">
    <property type="entry name" value="Acetyl-CoA synthetase-like"/>
    <property type="match status" value="1"/>
</dbReference>
<dbReference type="SUPFAM" id="SSF47336">
    <property type="entry name" value="ACP-like"/>
    <property type="match status" value="1"/>
</dbReference>
<proteinExistence type="predicted"/>
<dbReference type="FunFam" id="3.40.50.980:FF:000001">
    <property type="entry name" value="Non-ribosomal peptide synthetase"/>
    <property type="match status" value="1"/>
</dbReference>
<dbReference type="InterPro" id="IPR020845">
    <property type="entry name" value="AMP-binding_CS"/>
</dbReference>
<dbReference type="CDD" id="cd05235">
    <property type="entry name" value="SDR_e1"/>
    <property type="match status" value="1"/>
</dbReference>
<evidence type="ECO:0000256" key="2">
    <source>
        <dbReference type="ARBA" id="ARBA00022553"/>
    </source>
</evidence>
<dbReference type="GO" id="GO:0031177">
    <property type="term" value="F:phosphopantetheine binding"/>
    <property type="evidence" value="ECO:0007669"/>
    <property type="project" value="InterPro"/>
</dbReference>
<keyword evidence="1" id="KW-0596">Phosphopantetheine</keyword>
<dbReference type="PROSITE" id="PS50075">
    <property type="entry name" value="CARRIER"/>
    <property type="match status" value="1"/>
</dbReference>
<evidence type="ECO:0000256" key="1">
    <source>
        <dbReference type="ARBA" id="ARBA00022450"/>
    </source>
</evidence>
<dbReference type="Gene3D" id="1.10.1200.10">
    <property type="entry name" value="ACP-like"/>
    <property type="match status" value="1"/>
</dbReference>
<dbReference type="Pfam" id="PF00550">
    <property type="entry name" value="PP-binding"/>
    <property type="match status" value="1"/>
</dbReference>
<dbReference type="Pfam" id="PF07993">
    <property type="entry name" value="NAD_binding_4"/>
    <property type="match status" value="1"/>
</dbReference>
<dbReference type="PROSITE" id="PS00455">
    <property type="entry name" value="AMP_BINDING"/>
    <property type="match status" value="1"/>
</dbReference>